<organism evidence="1">
    <name type="scientific">Mesocestoides corti</name>
    <name type="common">Flatworm</name>
    <dbReference type="NCBI Taxonomy" id="53468"/>
    <lineage>
        <taxon>Eukaryota</taxon>
        <taxon>Metazoa</taxon>
        <taxon>Spiralia</taxon>
        <taxon>Lophotrochozoa</taxon>
        <taxon>Platyhelminthes</taxon>
        <taxon>Cestoda</taxon>
        <taxon>Eucestoda</taxon>
        <taxon>Cyclophyllidea</taxon>
        <taxon>Mesocestoididae</taxon>
        <taxon>Mesocestoides</taxon>
    </lineage>
</organism>
<dbReference type="WBParaSite" id="MCU_009190-RA">
    <property type="protein sequence ID" value="MCU_009190-RA"/>
    <property type="gene ID" value="MCU_009190"/>
</dbReference>
<accession>A0A5K3FQM1</accession>
<reference evidence="1" key="1">
    <citation type="submission" date="2019-11" db="UniProtKB">
        <authorList>
            <consortium name="WormBaseParasite"/>
        </authorList>
    </citation>
    <scope>IDENTIFICATION</scope>
</reference>
<protein>
    <submittedName>
        <fullName evidence="1">Uncharacterized protein</fullName>
    </submittedName>
</protein>
<sequence length="34" mass="4023">MTCLCGSQFVIFCIRSLKNVRFLFIIKAYIIFFS</sequence>
<dbReference type="AlphaFoldDB" id="A0A5K3FQM1"/>
<proteinExistence type="predicted"/>
<name>A0A5K3FQM1_MESCO</name>
<evidence type="ECO:0000313" key="1">
    <source>
        <dbReference type="WBParaSite" id="MCU_009190-RA"/>
    </source>
</evidence>